<dbReference type="GO" id="GO:0005765">
    <property type="term" value="C:lysosomal membrane"/>
    <property type="evidence" value="ECO:0007669"/>
    <property type="project" value="TreeGrafter"/>
</dbReference>
<reference evidence="2" key="1">
    <citation type="submission" date="2020-11" db="EMBL/GenBank/DDBJ databases">
        <authorList>
            <person name="Tran Van P."/>
        </authorList>
    </citation>
    <scope>NUCLEOTIDE SEQUENCE</scope>
</reference>
<dbReference type="Pfam" id="PF01852">
    <property type="entry name" value="START"/>
    <property type="match status" value="1"/>
</dbReference>
<dbReference type="OrthoDB" id="74575at2759"/>
<evidence type="ECO:0000313" key="2">
    <source>
        <dbReference type="EMBL" id="CAD7251723.1"/>
    </source>
</evidence>
<dbReference type="InterPro" id="IPR051869">
    <property type="entry name" value="STARD3"/>
</dbReference>
<name>A0A7R9ACZ0_9CRUS</name>
<keyword evidence="3" id="KW-1185">Reference proteome</keyword>
<dbReference type="GO" id="GO:0030301">
    <property type="term" value="P:cholesterol transport"/>
    <property type="evidence" value="ECO:0007669"/>
    <property type="project" value="TreeGrafter"/>
</dbReference>
<sequence length="297" mass="34246">MQTAAVRSGALGGNFALATIVFLQDLIFMESVCRDEEKGEWEFCPLDDTLKSQVSPSPITPFPPTQSRNQISRTISFEADPRSQLRDYSDDGEAAVEKLVNNIHRDDWIQFEDYDGIAVHSRYDSESKREIYKLQTVLDFDLEWAFRQTWHTVNDSPKWDSDVLSSNILLDVSEMKCRVFHAVTRPRAFGVVSSRDFVSLEYVKRVGETYYWSVSSTTWPDLPPGRDVVRAHLNPGGGVVFSRHEEDEGKTLYRLIPMMEFNVPFLPRGIMDRLLLARQRDFIVRLRDRLSFLHSLS</sequence>
<dbReference type="GO" id="GO:0015485">
    <property type="term" value="F:cholesterol binding"/>
    <property type="evidence" value="ECO:0007669"/>
    <property type="project" value="TreeGrafter"/>
</dbReference>
<dbReference type="EMBL" id="CAJPEV010003767">
    <property type="protein sequence ID" value="CAG0900496.1"/>
    <property type="molecule type" value="Genomic_DNA"/>
</dbReference>
<dbReference type="InterPro" id="IPR002913">
    <property type="entry name" value="START_lipid-bd_dom"/>
</dbReference>
<dbReference type="PANTHER" id="PTHR46121">
    <property type="entry name" value="STEROIDOGENIC ACUTE REGULATORY PROTEIN-LIKE"/>
    <property type="match status" value="1"/>
</dbReference>
<feature type="domain" description="START" evidence="1">
    <location>
        <begin position="108"/>
        <end position="295"/>
    </location>
</feature>
<dbReference type="PROSITE" id="PS50848">
    <property type="entry name" value="START"/>
    <property type="match status" value="1"/>
</dbReference>
<dbReference type="GO" id="GO:0099044">
    <property type="term" value="P:vesicle tethering to endoplasmic reticulum"/>
    <property type="evidence" value="ECO:0007669"/>
    <property type="project" value="TreeGrafter"/>
</dbReference>
<evidence type="ECO:0000313" key="3">
    <source>
        <dbReference type="Proteomes" id="UP000677054"/>
    </source>
</evidence>
<dbReference type="EMBL" id="LR903284">
    <property type="protein sequence ID" value="CAD7251723.1"/>
    <property type="molecule type" value="Genomic_DNA"/>
</dbReference>
<dbReference type="InterPro" id="IPR023393">
    <property type="entry name" value="START-like_dom_sf"/>
</dbReference>
<proteinExistence type="predicted"/>
<dbReference type="Gene3D" id="3.30.530.20">
    <property type="match status" value="1"/>
</dbReference>
<dbReference type="GO" id="GO:0140284">
    <property type="term" value="C:endoplasmic reticulum-endosome membrane contact site"/>
    <property type="evidence" value="ECO:0007669"/>
    <property type="project" value="TreeGrafter"/>
</dbReference>
<dbReference type="AlphaFoldDB" id="A0A7R9ACZ0"/>
<gene>
    <name evidence="2" type="ORF">DSTB1V02_LOCUS11485</name>
</gene>
<dbReference type="GO" id="GO:0005789">
    <property type="term" value="C:endoplasmic reticulum membrane"/>
    <property type="evidence" value="ECO:0007669"/>
    <property type="project" value="TreeGrafter"/>
</dbReference>
<dbReference type="Proteomes" id="UP000677054">
    <property type="component" value="Unassembled WGS sequence"/>
</dbReference>
<dbReference type="SUPFAM" id="SSF55961">
    <property type="entry name" value="Bet v1-like"/>
    <property type="match status" value="1"/>
</dbReference>
<dbReference type="PANTHER" id="PTHR46121:SF1">
    <property type="entry name" value="STARD3 N-TERMINAL-LIKE PROTEIN"/>
    <property type="match status" value="1"/>
</dbReference>
<protein>
    <recommendedName>
        <fullName evidence="1">START domain-containing protein</fullName>
    </recommendedName>
</protein>
<dbReference type="GO" id="GO:0031902">
    <property type="term" value="C:late endosome membrane"/>
    <property type="evidence" value="ECO:0007669"/>
    <property type="project" value="TreeGrafter"/>
</dbReference>
<organism evidence="2">
    <name type="scientific">Darwinula stevensoni</name>
    <dbReference type="NCBI Taxonomy" id="69355"/>
    <lineage>
        <taxon>Eukaryota</taxon>
        <taxon>Metazoa</taxon>
        <taxon>Ecdysozoa</taxon>
        <taxon>Arthropoda</taxon>
        <taxon>Crustacea</taxon>
        <taxon>Oligostraca</taxon>
        <taxon>Ostracoda</taxon>
        <taxon>Podocopa</taxon>
        <taxon>Podocopida</taxon>
        <taxon>Darwinulocopina</taxon>
        <taxon>Darwinuloidea</taxon>
        <taxon>Darwinulidae</taxon>
        <taxon>Darwinula</taxon>
    </lineage>
</organism>
<evidence type="ECO:0000259" key="1">
    <source>
        <dbReference type="PROSITE" id="PS50848"/>
    </source>
</evidence>
<accession>A0A7R9ACZ0</accession>